<evidence type="ECO:0000256" key="1">
    <source>
        <dbReference type="SAM" id="MobiDB-lite"/>
    </source>
</evidence>
<sequence length="454" mass="47397">MGSGLILASIGTVGIDILEAPPAPSAAPAVASPGVPALSPSLLDDQSRRSSAADVLLTPLSSPHPPLPAADAHGPAYASGTIGGGALYALIGARMWIEPGQLRTLIDAAPRATAIAAAVSSAQPNGSAPAPAPAEPEAEDFPQPLEAHLSQYGRDMWAYNRQPGLRAVSAYLWYDGDGKRNYTPIVSPTVRTAAQIVQSPLFGAEYLHVSPPYAPSHLRDLLDSLAAETAWRPKVVFEPHPEIINPGEREALEAIAHRLHVLSPNHEELLKFYGIATPERGEPTVAAVESVVEHLLDVGVGEDGGGIIVVRCGSQGACVATRAGGTRWIPAYLDTCPQRVKDVTGAGNAFIGGFVAGLHYTSDAYEAGLYATVSASFVVEQRGLPSYTPSPALAPLPSAPLGAPSPISPLIAHDESFFAVANGRAKPDPSVPDMWNDEAPQSRLAKLRARVAWA</sequence>
<protein>
    <recommendedName>
        <fullName evidence="2">Carbohydrate kinase PfkB domain-containing protein</fullName>
    </recommendedName>
</protein>
<dbReference type="EMBL" id="JBBXJM010000001">
    <property type="protein sequence ID" value="KAL1412478.1"/>
    <property type="molecule type" value="Genomic_DNA"/>
</dbReference>
<dbReference type="PANTHER" id="PTHR47098">
    <property type="entry name" value="PROTEIN MAK32"/>
    <property type="match status" value="1"/>
</dbReference>
<feature type="domain" description="Carbohydrate kinase PfkB" evidence="2">
    <location>
        <begin position="193"/>
        <end position="384"/>
    </location>
</feature>
<dbReference type="GeneID" id="95981266"/>
<proteinExistence type="predicted"/>
<dbReference type="Pfam" id="PF00294">
    <property type="entry name" value="PfkB"/>
    <property type="match status" value="1"/>
</dbReference>
<dbReference type="PANTHER" id="PTHR47098:SF2">
    <property type="entry name" value="PROTEIN MAK32"/>
    <property type="match status" value="1"/>
</dbReference>
<reference evidence="3 4" key="1">
    <citation type="submission" date="2023-08" db="EMBL/GenBank/DDBJ databases">
        <title>Annotated Genome Sequence of Vanrija albida AlHP1.</title>
        <authorList>
            <person name="Herzog R."/>
        </authorList>
    </citation>
    <scope>NUCLEOTIDE SEQUENCE [LARGE SCALE GENOMIC DNA]</scope>
    <source>
        <strain evidence="3 4">AlHP1</strain>
    </source>
</reference>
<evidence type="ECO:0000313" key="4">
    <source>
        <dbReference type="Proteomes" id="UP001565368"/>
    </source>
</evidence>
<gene>
    <name evidence="3" type="ORF">Q8F55_000223</name>
</gene>
<keyword evidence="4" id="KW-1185">Reference proteome</keyword>
<evidence type="ECO:0000259" key="2">
    <source>
        <dbReference type="Pfam" id="PF00294"/>
    </source>
</evidence>
<comment type="caution">
    <text evidence="3">The sequence shown here is derived from an EMBL/GenBank/DDBJ whole genome shotgun (WGS) entry which is preliminary data.</text>
</comment>
<dbReference type="Gene3D" id="3.40.1190.20">
    <property type="match status" value="1"/>
</dbReference>
<dbReference type="InterPro" id="IPR011611">
    <property type="entry name" value="PfkB_dom"/>
</dbReference>
<dbReference type="InterPro" id="IPR029056">
    <property type="entry name" value="Ribokinase-like"/>
</dbReference>
<accession>A0ABR3QCN0</accession>
<dbReference type="RefSeq" id="XP_069212422.1">
    <property type="nucleotide sequence ID" value="XM_069348878.1"/>
</dbReference>
<dbReference type="Proteomes" id="UP001565368">
    <property type="component" value="Unassembled WGS sequence"/>
</dbReference>
<feature type="region of interest" description="Disordered" evidence="1">
    <location>
        <begin position="120"/>
        <end position="139"/>
    </location>
</feature>
<dbReference type="SUPFAM" id="SSF53613">
    <property type="entry name" value="Ribokinase-like"/>
    <property type="match status" value="1"/>
</dbReference>
<name>A0ABR3QCN0_9TREE</name>
<evidence type="ECO:0000313" key="3">
    <source>
        <dbReference type="EMBL" id="KAL1412478.1"/>
    </source>
</evidence>
<organism evidence="3 4">
    <name type="scientific">Vanrija albida</name>
    <dbReference type="NCBI Taxonomy" id="181172"/>
    <lineage>
        <taxon>Eukaryota</taxon>
        <taxon>Fungi</taxon>
        <taxon>Dikarya</taxon>
        <taxon>Basidiomycota</taxon>
        <taxon>Agaricomycotina</taxon>
        <taxon>Tremellomycetes</taxon>
        <taxon>Trichosporonales</taxon>
        <taxon>Trichosporonaceae</taxon>
        <taxon>Vanrija</taxon>
    </lineage>
</organism>